<proteinExistence type="predicted"/>
<evidence type="ECO:0000313" key="3">
    <source>
        <dbReference type="EMBL" id="NMO96688.1"/>
    </source>
</evidence>
<dbReference type="SUPFAM" id="SSF55383">
    <property type="entry name" value="Copper amine oxidase, domain N"/>
    <property type="match status" value="1"/>
</dbReference>
<dbReference type="RefSeq" id="WP_169505475.1">
    <property type="nucleotide sequence ID" value="NZ_JABBPN010000011.1"/>
</dbReference>
<dbReference type="Gene3D" id="3.30.457.10">
    <property type="entry name" value="Copper amine oxidase-like, N-terminal domain"/>
    <property type="match status" value="1"/>
</dbReference>
<evidence type="ECO:0000259" key="2">
    <source>
        <dbReference type="Pfam" id="PF07833"/>
    </source>
</evidence>
<dbReference type="InterPro" id="IPR012854">
    <property type="entry name" value="Cu_amine_oxidase-like_N"/>
</dbReference>
<organism evidence="3 4">
    <name type="scientific">Paenibacillus lemnae</name>
    <dbReference type="NCBI Taxonomy" id="1330551"/>
    <lineage>
        <taxon>Bacteria</taxon>
        <taxon>Bacillati</taxon>
        <taxon>Bacillota</taxon>
        <taxon>Bacilli</taxon>
        <taxon>Bacillales</taxon>
        <taxon>Paenibacillaceae</taxon>
        <taxon>Paenibacillus</taxon>
    </lineage>
</organism>
<dbReference type="EMBL" id="JABBPN010000011">
    <property type="protein sequence ID" value="NMO96688.1"/>
    <property type="molecule type" value="Genomic_DNA"/>
</dbReference>
<dbReference type="InterPro" id="IPR036582">
    <property type="entry name" value="Mao_N_sf"/>
</dbReference>
<evidence type="ECO:0000256" key="1">
    <source>
        <dbReference type="SAM" id="MobiDB-lite"/>
    </source>
</evidence>
<dbReference type="AlphaFoldDB" id="A0A848M6A5"/>
<feature type="region of interest" description="Disordered" evidence="1">
    <location>
        <begin position="162"/>
        <end position="181"/>
    </location>
</feature>
<protein>
    <submittedName>
        <fullName evidence="3">Copper amine oxidase N-terminal domain-containing protein</fullName>
    </submittedName>
</protein>
<name>A0A848M6A5_PAELE</name>
<evidence type="ECO:0000313" key="4">
    <source>
        <dbReference type="Proteomes" id="UP000565468"/>
    </source>
</evidence>
<dbReference type="Proteomes" id="UP000565468">
    <property type="component" value="Unassembled WGS sequence"/>
</dbReference>
<feature type="domain" description="Copper amine oxidase-like N-terminal" evidence="2">
    <location>
        <begin position="55"/>
        <end position="155"/>
    </location>
</feature>
<reference evidence="3 4" key="1">
    <citation type="submission" date="2020-04" db="EMBL/GenBank/DDBJ databases">
        <title>Paenibacillus algicola sp. nov., a novel marine bacterium producing alginate lyase.</title>
        <authorList>
            <person name="Huang H."/>
        </authorList>
    </citation>
    <scope>NUCLEOTIDE SEQUENCE [LARGE SCALE GENOMIC DNA]</scope>
    <source>
        <strain evidence="3 4">L7-75</strain>
    </source>
</reference>
<comment type="caution">
    <text evidence="3">The sequence shown here is derived from an EMBL/GenBank/DDBJ whole genome shotgun (WGS) entry which is preliminary data.</text>
</comment>
<accession>A0A848M6A5</accession>
<dbReference type="Pfam" id="PF07833">
    <property type="entry name" value="Cu_amine_oxidN1"/>
    <property type="match status" value="1"/>
</dbReference>
<gene>
    <name evidence="3" type="ORF">HII30_12990</name>
</gene>
<keyword evidence="4" id="KW-1185">Reference proteome</keyword>
<sequence>MVKLQHVNVFGGLRRSAAVMITVVLLSTSLSLPVWGDATSKVILTIQQGSKAAAVNGVAYSIAKPVTKQGHLMVPAGIFQKAFGSQIRLEGTDRVVLMHGAHVIVMTIGSKAAWVDGKKVTLPVEPQMISNTLMVPLRPVAKGLGAALGKDKQGRLSITLNVKDKSGDPSDPEAGGEVTSSKSRIGNSYYGWSMDYPSGMVIGGGAENESSASFMDATGQYYLEIYVDSQPETLGLKDLLKQLVRDADDAGELVMHQEIVTRGPYPYARTISRDSEYTLWEGRVYFHGGKRYELYFADRNASHYKDLEKYSGLLNSFKPVFTKGDHLLKDLSSIENGLRPIEEVDYGIYAGVPAGWQNYGDLSYGKQEEGSLFMDVYSVPGGEKGSLADGISRLKELYADYFIPEAYEIVGVTPMNISGEQGQVLEVRYNMGDGWSRQYRLLVQQNGYRYDFNFTAADDSPEAATMWSRVLKSLELDYEAVPAVFGSISYPKYLLDGNEEIKRLSKAYHYEITLPEIWDPLSDRFESGRVEYTLTGGSFEIISDGDTSLGKVTSRMKDYYTEVTSGSAESSAKALGMENITFAGVPAVSFKLHQENRGAGYTERHIVFESEGVVHTISVMLNDVNATETQLQSIERVLGSFKLVK</sequence>